<evidence type="ECO:0000256" key="6">
    <source>
        <dbReference type="ARBA" id="ARBA00035260"/>
    </source>
</evidence>
<dbReference type="HAMAP" id="MF_01310">
    <property type="entry name" value="Ribosomal_uS11"/>
    <property type="match status" value="1"/>
</dbReference>
<accession>A0A0D3M9T0</accession>
<dbReference type="GO" id="GO:1990904">
    <property type="term" value="C:ribonucleoprotein complex"/>
    <property type="evidence" value="ECO:0007669"/>
    <property type="project" value="UniProtKB-KW"/>
</dbReference>
<gene>
    <name evidence="7 8" type="primary">rps11</name>
</gene>
<dbReference type="RefSeq" id="YP_009129810.1">
    <property type="nucleotide sequence ID" value="NC_026778.1"/>
</dbReference>
<reference evidence="8" key="1">
    <citation type="submission" date="2014-03" db="EMBL/GenBank/DDBJ databases">
        <authorList>
            <person name="Shih M.-C."/>
            <person name="Chen J.J.W."/>
            <person name="Huang Y.-T."/>
            <person name="Chan M.-T."/>
            <person name="Daniell H."/>
            <person name="Albert V."/>
            <person name="Hsu C.-T."/>
            <person name="Chang W.-J."/>
            <person name="Liao D.-C."/>
            <person name="Wu F.-H."/>
            <person name="Lin S.-Y."/>
            <person name="Liao C.-F."/>
            <person name="Chen C.-Y."/>
            <person name="Lin C.-S."/>
        </authorList>
    </citation>
    <scope>NUCLEOTIDE SEQUENCE</scope>
</reference>
<keyword evidence="2 7" id="KW-0699">rRNA-binding</keyword>
<dbReference type="InterPro" id="IPR001971">
    <property type="entry name" value="Ribosomal_uS11"/>
</dbReference>
<dbReference type="PIRSF" id="PIRSF002131">
    <property type="entry name" value="Ribosomal_S11"/>
    <property type="match status" value="1"/>
</dbReference>
<evidence type="ECO:0000256" key="5">
    <source>
        <dbReference type="ARBA" id="ARBA00023274"/>
    </source>
</evidence>
<dbReference type="GeneID" id="24019452"/>
<dbReference type="NCBIfam" id="NF003698">
    <property type="entry name" value="PRK05309.1"/>
    <property type="match status" value="1"/>
</dbReference>
<keyword evidence="4 7" id="KW-0689">Ribosomal protein</keyword>
<dbReference type="InterPro" id="IPR019981">
    <property type="entry name" value="Ribosomal_uS11_bac-type"/>
</dbReference>
<dbReference type="SUPFAM" id="SSF53137">
    <property type="entry name" value="Translational machinery components"/>
    <property type="match status" value="1"/>
</dbReference>
<keyword evidence="8" id="KW-0150">Chloroplast</keyword>
<protein>
    <recommendedName>
        <fullName evidence="6 7">Small ribosomal subunit protein uS11c</fullName>
    </recommendedName>
</protein>
<evidence type="ECO:0000256" key="4">
    <source>
        <dbReference type="ARBA" id="ARBA00022980"/>
    </source>
</evidence>
<dbReference type="GO" id="GO:0019843">
    <property type="term" value="F:rRNA binding"/>
    <property type="evidence" value="ECO:0007669"/>
    <property type="project" value="UniProtKB-UniRule"/>
</dbReference>
<evidence type="ECO:0000256" key="2">
    <source>
        <dbReference type="ARBA" id="ARBA00022730"/>
    </source>
</evidence>
<organism evidence="8">
    <name type="scientific">Vanilla planifolia</name>
    <name type="common">Vanilla</name>
    <dbReference type="NCBI Taxonomy" id="51239"/>
    <lineage>
        <taxon>Eukaryota</taxon>
        <taxon>Viridiplantae</taxon>
        <taxon>Streptophyta</taxon>
        <taxon>Embryophyta</taxon>
        <taxon>Tracheophyta</taxon>
        <taxon>Spermatophyta</taxon>
        <taxon>Magnoliopsida</taxon>
        <taxon>Liliopsida</taxon>
        <taxon>Asparagales</taxon>
        <taxon>Orchidaceae</taxon>
        <taxon>Vanilloideae</taxon>
        <taxon>Vanilleae</taxon>
        <taxon>Vanilla</taxon>
    </lineage>
</organism>
<keyword evidence="8" id="KW-0934">Plastid</keyword>
<dbReference type="NCBIfam" id="TIGR03632">
    <property type="entry name" value="uS11_bact"/>
    <property type="match status" value="1"/>
</dbReference>
<comment type="subunit">
    <text evidence="7">Part of the 30S ribosomal subunit.</text>
</comment>
<dbReference type="AlphaFoldDB" id="A0A0D3M9T0"/>
<evidence type="ECO:0000313" key="8">
    <source>
        <dbReference type="EMBL" id="AID52213.1"/>
    </source>
</evidence>
<name>A0A0D3M9T0_VANPL</name>
<dbReference type="PANTHER" id="PTHR11759">
    <property type="entry name" value="40S RIBOSOMAL PROTEIN S14/30S RIBOSOMAL PROTEIN S11"/>
    <property type="match status" value="1"/>
</dbReference>
<comment type="subcellular location">
    <subcellularLocation>
        <location evidence="7">Plastid</location>
        <location evidence="7">Chloroplast</location>
    </subcellularLocation>
</comment>
<comment type="similarity">
    <text evidence="1 7">Belongs to the universal ribosomal protein uS11 family.</text>
</comment>
<dbReference type="GO" id="GO:0003735">
    <property type="term" value="F:structural constituent of ribosome"/>
    <property type="evidence" value="ECO:0007669"/>
    <property type="project" value="InterPro"/>
</dbReference>
<dbReference type="EMBL" id="MN200375">
    <property type="protein sequence ID" value="QII90254.1"/>
    <property type="molecule type" value="Genomic_DNA"/>
</dbReference>
<dbReference type="Pfam" id="PF00411">
    <property type="entry name" value="Ribosomal_S11"/>
    <property type="match status" value="1"/>
</dbReference>
<evidence type="ECO:0000256" key="1">
    <source>
        <dbReference type="ARBA" id="ARBA00006194"/>
    </source>
</evidence>
<keyword evidence="3 7" id="KW-0694">RNA-binding</keyword>
<proteinExistence type="inferred from homology"/>
<dbReference type="InterPro" id="IPR036967">
    <property type="entry name" value="Ribosomal_uS11_sf"/>
</dbReference>
<evidence type="ECO:0000313" key="9">
    <source>
        <dbReference type="EMBL" id="QII90254.1"/>
    </source>
</evidence>
<geneLocation type="chloroplast" evidence="8"/>
<dbReference type="Gene3D" id="3.30.420.80">
    <property type="entry name" value="Ribosomal protein S11"/>
    <property type="match status" value="1"/>
</dbReference>
<dbReference type="GO" id="GO:0009507">
    <property type="term" value="C:chloroplast"/>
    <property type="evidence" value="ECO:0007669"/>
    <property type="project" value="UniProtKB-SubCell"/>
</dbReference>
<sequence>MTKFITKIGLRNYLRRNIRIGSHKYKNKPRIPKGIIHIQASFNNTIVTVTDIRGRAFSWSSAGASGFRSVRKGTPYAAQVAAINVIRTAVGRGMKRAKVMIKGTGRGRDTALRAIRRSRIRLSSVRDITPMPHNGCRPPKRRRV</sequence>
<dbReference type="EMBL" id="KJ566306">
    <property type="protein sequence ID" value="AID52213.1"/>
    <property type="molecule type" value="Genomic_DNA"/>
</dbReference>
<keyword evidence="5 7" id="KW-0687">Ribonucleoprotein</keyword>
<evidence type="ECO:0000256" key="7">
    <source>
        <dbReference type="HAMAP-Rule" id="MF_01310"/>
    </source>
</evidence>
<evidence type="ECO:0000256" key="3">
    <source>
        <dbReference type="ARBA" id="ARBA00022884"/>
    </source>
</evidence>
<reference evidence="8" key="2">
    <citation type="journal article" date="2015" name="Sci. Rep.">
        <title>The location and translocation of ndh genes of chloroplast origin in the Orchidaceae family.</title>
        <authorList>
            <person name="Lin C.S."/>
            <person name="Chen J.J."/>
            <person name="Huang Y.T."/>
            <person name="Chan M.T."/>
            <person name="Daniell H."/>
            <person name="Chang W.J."/>
            <person name="Hsu C.T."/>
            <person name="Liao D.C."/>
            <person name="Wu F.H."/>
            <person name="Lin S.Y."/>
            <person name="Liao C.F."/>
            <person name="Deyholos M.K."/>
            <person name="Wong G.K."/>
            <person name="Albert V.A."/>
            <person name="Chou M.L."/>
            <person name="Chen C.Y."/>
            <person name="Shih M.C."/>
        </authorList>
    </citation>
    <scope>NUCLEOTIDE SEQUENCE</scope>
</reference>
<dbReference type="GO" id="GO:0006412">
    <property type="term" value="P:translation"/>
    <property type="evidence" value="ECO:0007669"/>
    <property type="project" value="UniProtKB-UniRule"/>
</dbReference>
<reference evidence="9" key="3">
    <citation type="journal article" date="2020" name="Front. Plant Sci.">
        <title>Plastome Evolution and Phylogeny of Orchidaceae, With 24 New Sequences.</title>
        <authorList>
            <person name="Kim Y.-K."/>
            <person name="Jo S."/>
            <person name="Cheon S.-H."/>
            <person name="Joo M.-J."/>
            <person name="Hong J.-R."/>
            <person name="Kwak M."/>
            <person name="Kim K.-J."/>
        </authorList>
    </citation>
    <scope>NUCLEOTIDE SEQUENCE</scope>
</reference>
<dbReference type="GO" id="GO:0005840">
    <property type="term" value="C:ribosome"/>
    <property type="evidence" value="ECO:0007669"/>
    <property type="project" value="UniProtKB-KW"/>
</dbReference>